<gene>
    <name evidence="2" type="ORF">Ga0123462_1667</name>
</gene>
<proteinExistence type="predicted"/>
<dbReference type="Proteomes" id="UP000231637">
    <property type="component" value="Chromosome"/>
</dbReference>
<keyword evidence="1" id="KW-1133">Transmembrane helix</keyword>
<keyword evidence="1" id="KW-0472">Membrane</keyword>
<sequence length="55" mass="6158">MTFDEIIADPLFFDIAGSFALAMIVVLLLPQIMRLLPYLVGLALLMLAIYGLFIR</sequence>
<keyword evidence="1" id="KW-0812">Transmembrane</keyword>
<dbReference type="OrthoDB" id="9939215at2"/>
<protein>
    <submittedName>
        <fullName evidence="2">Uncharacterized protein</fullName>
    </submittedName>
</protein>
<feature type="transmembrane region" description="Helical" evidence="1">
    <location>
        <begin position="35"/>
        <end position="54"/>
    </location>
</feature>
<organism evidence="2 3">
    <name type="scientific">Mariprofundus ferrinatatus</name>
    <dbReference type="NCBI Taxonomy" id="1921087"/>
    <lineage>
        <taxon>Bacteria</taxon>
        <taxon>Pseudomonadati</taxon>
        <taxon>Pseudomonadota</taxon>
        <taxon>Candidatius Mariprofundia</taxon>
        <taxon>Mariprofundales</taxon>
        <taxon>Mariprofundaceae</taxon>
        <taxon>Mariprofundus</taxon>
    </lineage>
</organism>
<dbReference type="KEGG" id="mfn:Ga0123462_1667"/>
<evidence type="ECO:0000256" key="1">
    <source>
        <dbReference type="SAM" id="Phobius"/>
    </source>
</evidence>
<feature type="transmembrane region" description="Helical" evidence="1">
    <location>
        <begin position="12"/>
        <end position="29"/>
    </location>
</feature>
<keyword evidence="3" id="KW-1185">Reference proteome</keyword>
<evidence type="ECO:0000313" key="2">
    <source>
        <dbReference type="EMBL" id="ATX82521.1"/>
    </source>
</evidence>
<accession>A0A2K8L9G1</accession>
<reference evidence="2 3" key="1">
    <citation type="submission" date="2016-12" db="EMBL/GenBank/DDBJ databases">
        <title>Isolation and genomic insights into novel planktonic Zetaproteobacteria from stratified waters of the Chesapeake Bay.</title>
        <authorList>
            <person name="McAllister S.M."/>
            <person name="Kato S."/>
            <person name="Chan C.S."/>
            <person name="Chiu B.K."/>
            <person name="Field E.K."/>
        </authorList>
    </citation>
    <scope>NUCLEOTIDE SEQUENCE [LARGE SCALE GENOMIC DNA]</scope>
    <source>
        <strain evidence="2 3">CP-8</strain>
    </source>
</reference>
<dbReference type="EMBL" id="CP018800">
    <property type="protein sequence ID" value="ATX82521.1"/>
    <property type="molecule type" value="Genomic_DNA"/>
</dbReference>
<dbReference type="RefSeq" id="WP_157821320.1">
    <property type="nucleotide sequence ID" value="NZ_CP018800.1"/>
</dbReference>
<name>A0A2K8L9G1_9PROT</name>
<dbReference type="AlphaFoldDB" id="A0A2K8L9G1"/>
<evidence type="ECO:0000313" key="3">
    <source>
        <dbReference type="Proteomes" id="UP000231637"/>
    </source>
</evidence>